<dbReference type="GO" id="GO:0034587">
    <property type="term" value="P:piRNA processing"/>
    <property type="evidence" value="ECO:0007669"/>
    <property type="project" value="TreeGrafter"/>
</dbReference>
<feature type="region of interest" description="Disordered" evidence="1">
    <location>
        <begin position="1"/>
        <end position="37"/>
    </location>
</feature>
<feature type="region of interest" description="Disordered" evidence="1">
    <location>
        <begin position="114"/>
        <end position="158"/>
    </location>
</feature>
<dbReference type="InterPro" id="IPR002999">
    <property type="entry name" value="Tudor"/>
</dbReference>
<organism evidence="3">
    <name type="scientific">Rhipicephalus zambeziensis</name>
    <dbReference type="NCBI Taxonomy" id="60191"/>
    <lineage>
        <taxon>Eukaryota</taxon>
        <taxon>Metazoa</taxon>
        <taxon>Ecdysozoa</taxon>
        <taxon>Arthropoda</taxon>
        <taxon>Chelicerata</taxon>
        <taxon>Arachnida</taxon>
        <taxon>Acari</taxon>
        <taxon>Parasitiformes</taxon>
        <taxon>Ixodida</taxon>
        <taxon>Ixodoidea</taxon>
        <taxon>Ixodidae</taxon>
        <taxon>Rhipicephalinae</taxon>
        <taxon>Rhipicephalus</taxon>
        <taxon>Rhipicephalus</taxon>
    </lineage>
</organism>
<dbReference type="GO" id="GO:0030719">
    <property type="term" value="P:P granule organization"/>
    <property type="evidence" value="ECO:0007669"/>
    <property type="project" value="TreeGrafter"/>
</dbReference>
<feature type="compositionally biased region" description="Polar residues" evidence="1">
    <location>
        <begin position="114"/>
        <end position="152"/>
    </location>
</feature>
<dbReference type="Gene3D" id="2.40.50.90">
    <property type="match status" value="1"/>
</dbReference>
<dbReference type="Pfam" id="PF00567">
    <property type="entry name" value="TUDOR"/>
    <property type="match status" value="1"/>
</dbReference>
<dbReference type="PANTHER" id="PTHR22948:SF29">
    <property type="entry name" value="FI02030P-RELATED"/>
    <property type="match status" value="1"/>
</dbReference>
<protein>
    <submittedName>
        <fullName evidence="3">Protein containing TUDOR domain</fullName>
    </submittedName>
</protein>
<sequence length="381" mass="41521">MNQNDQSTSAMSGCASPASTAFSPEPPQRKHQDITPKEEENADILHRLELMLQERGGSVPLSAALELLQREPKWQRLSSTEVLTACLNTRGELNFHAEQGHVIICRGKTPSLHSFTDESPTARGQTTTSPQSSKNESTTQGQMTTSLRSSPNDKPCSTRGPDCCDVSVVQPLPDTGGEQFFPVLVRRVVSPEAVIVNLVGRCMHEFSALLEMMNLFYSTQGIGGIGGHTFRTEDLVAGALCAYPHVDMPISIEENWCRGVVTSVLQNCMVRITDVDSGLKTMKPSTSLRQLASHFRSLPRQAITVKLCRLRSAQGGVWGPEASTRLAQLVDGEIVMCRLVDYVKGVPSVVMCDTNGPEDVYVSSVLIEECLALPMSSDDEN</sequence>
<feature type="domain" description="Tudor" evidence="2">
    <location>
        <begin position="180"/>
        <end position="307"/>
    </location>
</feature>
<dbReference type="GO" id="GO:0007283">
    <property type="term" value="P:spermatogenesis"/>
    <property type="evidence" value="ECO:0007669"/>
    <property type="project" value="TreeGrafter"/>
</dbReference>
<dbReference type="PANTHER" id="PTHR22948">
    <property type="entry name" value="TUDOR DOMAIN CONTAINING PROTEIN"/>
    <property type="match status" value="1"/>
</dbReference>
<evidence type="ECO:0000313" key="3">
    <source>
        <dbReference type="EMBL" id="MAA19643.1"/>
    </source>
</evidence>
<feature type="compositionally biased region" description="Polar residues" evidence="1">
    <location>
        <begin position="1"/>
        <end position="22"/>
    </location>
</feature>
<dbReference type="Gene3D" id="2.30.30.140">
    <property type="match status" value="1"/>
</dbReference>
<dbReference type="AlphaFoldDB" id="A0A224YZ99"/>
<reference evidence="3" key="1">
    <citation type="journal article" date="2017" name="Parasit. Vectors">
        <title>Sialotranscriptomics of Rhipicephalus zambeziensis reveals intricate expression profiles of secretory proteins and suggests tight temporal transcriptional regulation during blood-feeding.</title>
        <authorList>
            <person name="de Castro M.H."/>
            <person name="de Klerk D."/>
            <person name="Pienaar R."/>
            <person name="Rees D.J.G."/>
            <person name="Mans B.J."/>
        </authorList>
    </citation>
    <scope>NUCLEOTIDE SEQUENCE</scope>
    <source>
        <tissue evidence="3">Salivary glands</tissue>
    </source>
</reference>
<dbReference type="GO" id="GO:0043186">
    <property type="term" value="C:P granule"/>
    <property type="evidence" value="ECO:0007669"/>
    <property type="project" value="TreeGrafter"/>
</dbReference>
<accession>A0A224YZ99</accession>
<evidence type="ECO:0000256" key="1">
    <source>
        <dbReference type="SAM" id="MobiDB-lite"/>
    </source>
</evidence>
<dbReference type="InterPro" id="IPR035437">
    <property type="entry name" value="SNase_OB-fold_sf"/>
</dbReference>
<proteinExistence type="predicted"/>
<name>A0A224YZ99_9ACAR</name>
<dbReference type="InterPro" id="IPR050621">
    <property type="entry name" value="Tudor_domain_containing"/>
</dbReference>
<evidence type="ECO:0000259" key="2">
    <source>
        <dbReference type="Pfam" id="PF00567"/>
    </source>
</evidence>
<dbReference type="EMBL" id="GFPF01008497">
    <property type="protein sequence ID" value="MAA19643.1"/>
    <property type="molecule type" value="Transcribed_RNA"/>
</dbReference>
<dbReference type="SUPFAM" id="SSF63748">
    <property type="entry name" value="Tudor/PWWP/MBT"/>
    <property type="match status" value="1"/>
</dbReference>
<feature type="compositionally biased region" description="Basic and acidic residues" evidence="1">
    <location>
        <begin position="27"/>
        <end position="37"/>
    </location>
</feature>